<evidence type="ECO:0000313" key="3">
    <source>
        <dbReference type="Proteomes" id="UP000000600"/>
    </source>
</evidence>
<dbReference type="AlphaFoldDB" id="A0DE85"/>
<feature type="region of interest" description="Disordered" evidence="1">
    <location>
        <begin position="166"/>
        <end position="205"/>
    </location>
</feature>
<dbReference type="Proteomes" id="UP000000600">
    <property type="component" value="Unassembled WGS sequence"/>
</dbReference>
<reference evidence="2 3" key="1">
    <citation type="journal article" date="2006" name="Nature">
        <title>Global trends of whole-genome duplications revealed by the ciliate Paramecium tetraurelia.</title>
        <authorList>
            <consortium name="Genoscope"/>
            <person name="Aury J.-M."/>
            <person name="Jaillon O."/>
            <person name="Duret L."/>
            <person name="Noel B."/>
            <person name="Jubin C."/>
            <person name="Porcel B.M."/>
            <person name="Segurens B."/>
            <person name="Daubin V."/>
            <person name="Anthouard V."/>
            <person name="Aiach N."/>
            <person name="Arnaiz O."/>
            <person name="Billaut A."/>
            <person name="Beisson J."/>
            <person name="Blanc I."/>
            <person name="Bouhouche K."/>
            <person name="Camara F."/>
            <person name="Duharcourt S."/>
            <person name="Guigo R."/>
            <person name="Gogendeau D."/>
            <person name="Katinka M."/>
            <person name="Keller A.-M."/>
            <person name="Kissmehl R."/>
            <person name="Klotz C."/>
            <person name="Koll F."/>
            <person name="Le Moue A."/>
            <person name="Lepere C."/>
            <person name="Malinsky S."/>
            <person name="Nowacki M."/>
            <person name="Nowak J.K."/>
            <person name="Plattner H."/>
            <person name="Poulain J."/>
            <person name="Ruiz F."/>
            <person name="Serrano V."/>
            <person name="Zagulski M."/>
            <person name="Dessen P."/>
            <person name="Betermier M."/>
            <person name="Weissenbach J."/>
            <person name="Scarpelli C."/>
            <person name="Schachter V."/>
            <person name="Sperling L."/>
            <person name="Meyer E."/>
            <person name="Cohen J."/>
            <person name="Wincker P."/>
        </authorList>
    </citation>
    <scope>NUCLEOTIDE SEQUENCE [LARGE SCALE GENOMIC DNA]</scope>
    <source>
        <strain evidence="2 3">Stock d4-2</strain>
    </source>
</reference>
<dbReference type="OMA" id="CIMEERY"/>
<dbReference type="EMBL" id="CT868396">
    <property type="protein sequence ID" value="CAK81352.1"/>
    <property type="molecule type" value="Genomic_DNA"/>
</dbReference>
<dbReference type="OrthoDB" id="312037at2759"/>
<evidence type="ECO:0000256" key="1">
    <source>
        <dbReference type="SAM" id="MobiDB-lite"/>
    </source>
</evidence>
<name>A0DE85_PARTE</name>
<gene>
    <name evidence="2" type="ORF">GSPATT00016194001</name>
</gene>
<accession>A0DE85</accession>
<dbReference type="KEGG" id="ptm:GSPATT00016194001"/>
<protein>
    <submittedName>
        <fullName evidence="2">Uncharacterized protein</fullName>
    </submittedName>
</protein>
<proteinExistence type="predicted"/>
<dbReference type="RefSeq" id="XP_001448749.1">
    <property type="nucleotide sequence ID" value="XM_001448712.1"/>
</dbReference>
<sequence>MNLLYSLKIIQDCFPTQPDHPAIIMGKKKLTLQLNISNSIHFDLERTHMNQQALQCIQKERNNVIGMFRTFEKELHPEQQWFLRMYKENNLSQSVNIKQLPFAQTQEFTFNENLLNQLIPQVEQIDQQIQNVKQAKYYHVPSEQEIKKNAEQFQAMTLTKVLLSYPKNSNSLPPNSRGSQMQPNGGNTFQSCQNIANTNANKRTN</sequence>
<dbReference type="HOGENOM" id="CLU_1339779_0_0_1"/>
<keyword evidence="3" id="KW-1185">Reference proteome</keyword>
<dbReference type="InParanoid" id="A0DE85"/>
<evidence type="ECO:0000313" key="2">
    <source>
        <dbReference type="EMBL" id="CAK81352.1"/>
    </source>
</evidence>
<organism evidence="2 3">
    <name type="scientific">Paramecium tetraurelia</name>
    <dbReference type="NCBI Taxonomy" id="5888"/>
    <lineage>
        <taxon>Eukaryota</taxon>
        <taxon>Sar</taxon>
        <taxon>Alveolata</taxon>
        <taxon>Ciliophora</taxon>
        <taxon>Intramacronucleata</taxon>
        <taxon>Oligohymenophorea</taxon>
        <taxon>Peniculida</taxon>
        <taxon>Parameciidae</taxon>
        <taxon>Paramecium</taxon>
    </lineage>
</organism>
<dbReference type="GeneID" id="5034534"/>